<reference evidence="2 3" key="1">
    <citation type="submission" date="2020-06" db="EMBL/GenBank/DDBJ databases">
        <authorList>
            <person name="Chanama M."/>
        </authorList>
    </citation>
    <scope>NUCLEOTIDE SEQUENCE [LARGE SCALE GENOMIC DNA]</scope>
    <source>
        <strain evidence="2 3">TBRC6557</strain>
    </source>
</reference>
<keyword evidence="1" id="KW-0812">Transmembrane</keyword>
<keyword evidence="1" id="KW-1133">Transmembrane helix</keyword>
<proteinExistence type="predicted"/>
<dbReference type="EMBL" id="JABWGO010000014">
    <property type="protein sequence ID" value="NUW46084.1"/>
    <property type="molecule type" value="Genomic_DNA"/>
</dbReference>
<dbReference type="AlphaFoldDB" id="A0A7Y6MGP0"/>
<accession>A0A7Y6MGP0</accession>
<evidence type="ECO:0000256" key="1">
    <source>
        <dbReference type="SAM" id="Phobius"/>
    </source>
</evidence>
<organism evidence="2 3">
    <name type="scientific">Nonomuraea rhodomycinica</name>
    <dbReference type="NCBI Taxonomy" id="1712872"/>
    <lineage>
        <taxon>Bacteria</taxon>
        <taxon>Bacillati</taxon>
        <taxon>Actinomycetota</taxon>
        <taxon>Actinomycetes</taxon>
        <taxon>Streptosporangiales</taxon>
        <taxon>Streptosporangiaceae</taxon>
        <taxon>Nonomuraea</taxon>
    </lineage>
</organism>
<dbReference type="Proteomes" id="UP000546126">
    <property type="component" value="Unassembled WGS sequence"/>
</dbReference>
<feature type="transmembrane region" description="Helical" evidence="1">
    <location>
        <begin position="66"/>
        <end position="87"/>
    </location>
</feature>
<keyword evidence="1" id="KW-0472">Membrane</keyword>
<dbReference type="RefSeq" id="WP_175605544.1">
    <property type="nucleotide sequence ID" value="NZ_JABWGO010000014.1"/>
</dbReference>
<evidence type="ECO:0000313" key="2">
    <source>
        <dbReference type="EMBL" id="NUW46084.1"/>
    </source>
</evidence>
<comment type="caution">
    <text evidence="2">The sequence shown here is derived from an EMBL/GenBank/DDBJ whole genome shotgun (WGS) entry which is preliminary data.</text>
</comment>
<sequence length="130" mass="13868">MGILIRTALVLAAASMLVTGVWARVAPAGFAAWAGWPNHVHFLHDAGVFQIGIGLMLVCALRWRDVVTLVLAGFVFTNTFHAVNHATDLDLGGRASDPWLLLAFSLVGTAGLVARLRVLSARRARQEVGA</sequence>
<evidence type="ECO:0000313" key="3">
    <source>
        <dbReference type="Proteomes" id="UP000546126"/>
    </source>
</evidence>
<feature type="transmembrane region" description="Helical" evidence="1">
    <location>
        <begin position="99"/>
        <end position="116"/>
    </location>
</feature>
<protein>
    <submittedName>
        <fullName evidence="2">Uncharacterized protein</fullName>
    </submittedName>
</protein>
<feature type="transmembrane region" description="Helical" evidence="1">
    <location>
        <begin position="39"/>
        <end position="59"/>
    </location>
</feature>
<name>A0A7Y6MGP0_9ACTN</name>
<keyword evidence="3" id="KW-1185">Reference proteome</keyword>
<gene>
    <name evidence="2" type="ORF">HT134_39120</name>
</gene>